<evidence type="ECO:0000313" key="2">
    <source>
        <dbReference type="Proteomes" id="UP001139193"/>
    </source>
</evidence>
<accession>A0A9X1VI07</accession>
<sequence>MASFSGVSAFAQQAPEAPATIRLLPEDAQRGLNGHQQNFYYLPPGVEGENYVNAGFFGQKLRPLLAGNQEALDQLDLYKRQKTQFLIDRIVAVGSFGLYGQQIFAHGDRQYFDGATQQVAAGVFVASLVATLFINRNTNSYFQRAVGAYNGTNHGGHGAVWPRLRPDGLEVGQLRSGQPTLGLHWAVR</sequence>
<dbReference type="EMBL" id="JALBGC010000003">
    <property type="protein sequence ID" value="MCI1188523.1"/>
    <property type="molecule type" value="Genomic_DNA"/>
</dbReference>
<dbReference type="AlphaFoldDB" id="A0A9X1VI07"/>
<gene>
    <name evidence="1" type="ORF">MON38_13925</name>
</gene>
<name>A0A9X1VI07_9BACT</name>
<protein>
    <submittedName>
        <fullName evidence="1">Uncharacterized protein</fullName>
    </submittedName>
</protein>
<dbReference type="RefSeq" id="WP_241936776.1">
    <property type="nucleotide sequence ID" value="NZ_JALBGC010000003.1"/>
</dbReference>
<proteinExistence type="predicted"/>
<comment type="caution">
    <text evidence="1">The sequence shown here is derived from an EMBL/GenBank/DDBJ whole genome shotgun (WGS) entry which is preliminary data.</text>
</comment>
<reference evidence="1" key="1">
    <citation type="submission" date="2022-03" db="EMBL/GenBank/DDBJ databases">
        <title>Bacterial whole genome sequence for Hymenobacter sp. DH14.</title>
        <authorList>
            <person name="Le V."/>
        </authorList>
    </citation>
    <scope>NUCLEOTIDE SEQUENCE</scope>
    <source>
        <strain evidence="1">DH14</strain>
    </source>
</reference>
<dbReference type="Proteomes" id="UP001139193">
    <property type="component" value="Unassembled WGS sequence"/>
</dbReference>
<evidence type="ECO:0000313" key="1">
    <source>
        <dbReference type="EMBL" id="MCI1188523.1"/>
    </source>
</evidence>
<organism evidence="1 2">
    <name type="scientific">Hymenobacter cyanobacteriorum</name>
    <dbReference type="NCBI Taxonomy" id="2926463"/>
    <lineage>
        <taxon>Bacteria</taxon>
        <taxon>Pseudomonadati</taxon>
        <taxon>Bacteroidota</taxon>
        <taxon>Cytophagia</taxon>
        <taxon>Cytophagales</taxon>
        <taxon>Hymenobacteraceae</taxon>
        <taxon>Hymenobacter</taxon>
    </lineage>
</organism>
<keyword evidence="2" id="KW-1185">Reference proteome</keyword>